<evidence type="ECO:0000256" key="1">
    <source>
        <dbReference type="SAM" id="Coils"/>
    </source>
</evidence>
<keyword evidence="4" id="KW-1185">Reference proteome</keyword>
<feature type="compositionally biased region" description="Polar residues" evidence="2">
    <location>
        <begin position="1"/>
        <end position="20"/>
    </location>
</feature>
<evidence type="ECO:0000313" key="3">
    <source>
        <dbReference type="EMBL" id="MPC94037.1"/>
    </source>
</evidence>
<sequence>MHNAGWHSSVSRPHSYSDASTAVAGGVQPPNTPSPTSQSHHPAPIPPTITLSMESTSREDFTILAKEVVSQIGQVLRGLQTEREKLRQALESESNLLASHNTTAIIAALRNSLNQALQQNAELRGRLARIHADSDLSEISVPPSMSELVRSLMFYVCMLMYEYVFRKSIV</sequence>
<organism evidence="3 4">
    <name type="scientific">Portunus trituberculatus</name>
    <name type="common">Swimming crab</name>
    <name type="synonym">Neptunus trituberculatus</name>
    <dbReference type="NCBI Taxonomy" id="210409"/>
    <lineage>
        <taxon>Eukaryota</taxon>
        <taxon>Metazoa</taxon>
        <taxon>Ecdysozoa</taxon>
        <taxon>Arthropoda</taxon>
        <taxon>Crustacea</taxon>
        <taxon>Multicrustacea</taxon>
        <taxon>Malacostraca</taxon>
        <taxon>Eumalacostraca</taxon>
        <taxon>Eucarida</taxon>
        <taxon>Decapoda</taxon>
        <taxon>Pleocyemata</taxon>
        <taxon>Brachyura</taxon>
        <taxon>Eubrachyura</taxon>
        <taxon>Portunoidea</taxon>
        <taxon>Portunidae</taxon>
        <taxon>Portuninae</taxon>
        <taxon>Portunus</taxon>
    </lineage>
</organism>
<protein>
    <submittedName>
        <fullName evidence="3">Oxysterol-binding protein-related protein 6</fullName>
    </submittedName>
</protein>
<gene>
    <name evidence="3" type="primary">Osbpl6</name>
    <name evidence="3" type="ORF">E2C01_089188</name>
</gene>
<dbReference type="Proteomes" id="UP000324222">
    <property type="component" value="Unassembled WGS sequence"/>
</dbReference>
<name>A0A5B7JLJ8_PORTR</name>
<dbReference type="OrthoDB" id="1854502at2759"/>
<accession>A0A5B7JLJ8</accession>
<feature type="region of interest" description="Disordered" evidence="2">
    <location>
        <begin position="1"/>
        <end position="50"/>
    </location>
</feature>
<proteinExistence type="predicted"/>
<reference evidence="3 4" key="1">
    <citation type="submission" date="2019-05" db="EMBL/GenBank/DDBJ databases">
        <title>Another draft genome of Portunus trituberculatus and its Hox gene families provides insights of decapod evolution.</title>
        <authorList>
            <person name="Jeong J.-H."/>
            <person name="Song I."/>
            <person name="Kim S."/>
            <person name="Choi T."/>
            <person name="Kim D."/>
            <person name="Ryu S."/>
            <person name="Kim W."/>
        </authorList>
    </citation>
    <scope>NUCLEOTIDE SEQUENCE [LARGE SCALE GENOMIC DNA]</scope>
    <source>
        <tissue evidence="3">Muscle</tissue>
    </source>
</reference>
<dbReference type="AlphaFoldDB" id="A0A5B7JLJ8"/>
<evidence type="ECO:0000256" key="2">
    <source>
        <dbReference type="SAM" id="MobiDB-lite"/>
    </source>
</evidence>
<feature type="coiled-coil region" evidence="1">
    <location>
        <begin position="76"/>
        <end position="133"/>
    </location>
</feature>
<dbReference type="EMBL" id="VSRR010097043">
    <property type="protein sequence ID" value="MPC94037.1"/>
    <property type="molecule type" value="Genomic_DNA"/>
</dbReference>
<keyword evidence="1" id="KW-0175">Coiled coil</keyword>
<evidence type="ECO:0000313" key="4">
    <source>
        <dbReference type="Proteomes" id="UP000324222"/>
    </source>
</evidence>
<comment type="caution">
    <text evidence="3">The sequence shown here is derived from an EMBL/GenBank/DDBJ whole genome shotgun (WGS) entry which is preliminary data.</text>
</comment>